<dbReference type="GeneID" id="61524410"/>
<evidence type="ECO:0000313" key="1">
    <source>
        <dbReference type="EMBL" id="ANJ70988.1"/>
    </source>
</evidence>
<sequence>MALSDQPQTDLLTSLQEPQNLEQVFRNLRDISRLLARDVDRLGDELPQSEQQLRLAGELVARAQSDIHALQQSAKRLGDIWEHSESLAKVVGATAAKASTETVNKAVAELNTKLTTSVNAANDAANNLRSAMRMSKAPWVMAIFLSFALAMIAAFLTYKLTKPGPLAEKDIQRMQWGILLERMYQKASPKERAVLDKLTTSG</sequence>
<keyword evidence="2" id="KW-1185">Reference proteome</keyword>
<dbReference type="Proteomes" id="UP000078572">
    <property type="component" value="Chromosome 1"/>
</dbReference>
<accession>A0A191ZSA5</accession>
<dbReference type="EMBL" id="CP016022">
    <property type="protein sequence ID" value="ANJ70988.1"/>
    <property type="molecule type" value="Genomic_DNA"/>
</dbReference>
<proteinExistence type="predicted"/>
<name>A0A191ZSA5_9RALS</name>
<organism evidence="1 2">
    <name type="scientific">Ralstonia insidiosa</name>
    <dbReference type="NCBI Taxonomy" id="190721"/>
    <lineage>
        <taxon>Bacteria</taxon>
        <taxon>Pseudomonadati</taxon>
        <taxon>Pseudomonadota</taxon>
        <taxon>Betaproteobacteria</taxon>
        <taxon>Burkholderiales</taxon>
        <taxon>Burkholderiaceae</taxon>
        <taxon>Ralstonia</taxon>
    </lineage>
</organism>
<protein>
    <submittedName>
        <fullName evidence="1">Uncharacterized protein</fullName>
    </submittedName>
</protein>
<dbReference type="AlphaFoldDB" id="A0A191ZSA5"/>
<dbReference type="RefSeq" id="WP_064801060.1">
    <property type="nucleotide sequence ID" value="NZ_CP016022.1"/>
</dbReference>
<reference evidence="2" key="1">
    <citation type="submission" date="2016-06" db="EMBL/GenBank/DDBJ databases">
        <authorList>
            <person name="Xu Y."/>
            <person name="Nagy A."/>
            <person name="Yan X."/>
            <person name="Kim S.W."/>
            <person name="Haley B."/>
            <person name="Liu N.T."/>
            <person name="Nou X."/>
        </authorList>
    </citation>
    <scope>NUCLEOTIDE SEQUENCE [LARGE SCALE GENOMIC DNA]</scope>
    <source>
        <strain evidence="2">ATCC 49129</strain>
    </source>
</reference>
<evidence type="ECO:0000313" key="2">
    <source>
        <dbReference type="Proteomes" id="UP000078572"/>
    </source>
</evidence>
<gene>
    <name evidence="1" type="ORF">A9Y76_00135</name>
</gene>